<keyword evidence="3" id="KW-1185">Reference proteome</keyword>
<proteinExistence type="predicted"/>
<feature type="domain" description="Chitin-binding type-2" evidence="1">
    <location>
        <begin position="12"/>
        <end position="68"/>
    </location>
</feature>
<organism evidence="2 3">
    <name type="scientific">Chitinophaga horti</name>
    <dbReference type="NCBI Taxonomy" id="2920382"/>
    <lineage>
        <taxon>Bacteria</taxon>
        <taxon>Pseudomonadati</taxon>
        <taxon>Bacteroidota</taxon>
        <taxon>Chitinophagia</taxon>
        <taxon>Chitinophagales</taxon>
        <taxon>Chitinophagaceae</taxon>
        <taxon>Chitinophaga</taxon>
    </lineage>
</organism>
<dbReference type="Proteomes" id="UP001162741">
    <property type="component" value="Chromosome"/>
</dbReference>
<dbReference type="SUPFAM" id="SSF57625">
    <property type="entry name" value="Invertebrate chitin-binding proteins"/>
    <property type="match status" value="1"/>
</dbReference>
<dbReference type="RefSeq" id="WP_264279848.1">
    <property type="nucleotide sequence ID" value="NZ_CP107006.1"/>
</dbReference>
<sequence>MKRLLISLLIISPALVSFQEETYLPGPDCESFYACIDDVCVLHTCSPGLYFNWVEQRCDWPDLSNCGGGDVNKSFALINPPNSSIDMVISGGTQMDGKATNNNILGVTLVWTKQFTSSTTIYAGILLPGNSITHSDYIWGTVPRTYHHSASTSSDAANITFNYRSTYL</sequence>
<gene>
    <name evidence="2" type="ORF">MKQ68_15115</name>
</gene>
<dbReference type="Gene3D" id="2.170.140.10">
    <property type="entry name" value="Chitin binding domain"/>
    <property type="match status" value="1"/>
</dbReference>
<evidence type="ECO:0000259" key="1">
    <source>
        <dbReference type="PROSITE" id="PS50940"/>
    </source>
</evidence>
<accession>A0ABY6IVL6</accession>
<dbReference type="SMART" id="SM00494">
    <property type="entry name" value="ChtBD2"/>
    <property type="match status" value="1"/>
</dbReference>
<evidence type="ECO:0000313" key="3">
    <source>
        <dbReference type="Proteomes" id="UP001162741"/>
    </source>
</evidence>
<dbReference type="PROSITE" id="PS50940">
    <property type="entry name" value="CHIT_BIND_II"/>
    <property type="match status" value="1"/>
</dbReference>
<dbReference type="InterPro" id="IPR036508">
    <property type="entry name" value="Chitin-bd_dom_sf"/>
</dbReference>
<protein>
    <submittedName>
        <fullName evidence="2">Chitin binding domain-containing protein</fullName>
    </submittedName>
</protein>
<dbReference type="Pfam" id="PF01607">
    <property type="entry name" value="CBM_14"/>
    <property type="match status" value="1"/>
</dbReference>
<reference evidence="2" key="1">
    <citation type="submission" date="2022-10" db="EMBL/GenBank/DDBJ databases">
        <title>Chitinophaga sp. nov., isolated from soil.</title>
        <authorList>
            <person name="Jeon C.O."/>
        </authorList>
    </citation>
    <scope>NUCLEOTIDE SEQUENCE</scope>
    <source>
        <strain evidence="2">R8</strain>
    </source>
</reference>
<name>A0ABY6IVL6_9BACT</name>
<dbReference type="EMBL" id="CP107006">
    <property type="protein sequence ID" value="UYQ91422.1"/>
    <property type="molecule type" value="Genomic_DNA"/>
</dbReference>
<evidence type="ECO:0000313" key="2">
    <source>
        <dbReference type="EMBL" id="UYQ91422.1"/>
    </source>
</evidence>
<dbReference type="InterPro" id="IPR002557">
    <property type="entry name" value="Chitin-bd_dom"/>
</dbReference>